<dbReference type="EMBL" id="GBRH01184613">
    <property type="protein sequence ID" value="JAE13283.1"/>
    <property type="molecule type" value="Transcribed_RNA"/>
</dbReference>
<name>A0A0A9FY20_ARUDO</name>
<protein>
    <submittedName>
        <fullName evidence="1">Uncharacterized protein</fullName>
    </submittedName>
</protein>
<sequence length="13" mass="1542">MSYFSIRQVNAII</sequence>
<accession>A0A0A9FY20</accession>
<reference evidence="1" key="2">
    <citation type="journal article" date="2015" name="Data Brief">
        <title>Shoot transcriptome of the giant reed, Arundo donax.</title>
        <authorList>
            <person name="Barrero R.A."/>
            <person name="Guerrero F.D."/>
            <person name="Moolhuijzen P."/>
            <person name="Goolsby J.A."/>
            <person name="Tidwell J."/>
            <person name="Bellgard S.E."/>
            <person name="Bellgard M.I."/>
        </authorList>
    </citation>
    <scope>NUCLEOTIDE SEQUENCE</scope>
    <source>
        <tissue evidence="1">Shoot tissue taken approximately 20 cm above the soil surface</tissue>
    </source>
</reference>
<evidence type="ECO:0000313" key="1">
    <source>
        <dbReference type="EMBL" id="JAE13283.1"/>
    </source>
</evidence>
<proteinExistence type="predicted"/>
<reference evidence="1" key="1">
    <citation type="submission" date="2014-09" db="EMBL/GenBank/DDBJ databases">
        <authorList>
            <person name="Magalhaes I.L.F."/>
            <person name="Oliveira U."/>
            <person name="Santos F.R."/>
            <person name="Vidigal T.H.D.A."/>
            <person name="Brescovit A.D."/>
            <person name="Santos A.J."/>
        </authorList>
    </citation>
    <scope>NUCLEOTIDE SEQUENCE</scope>
    <source>
        <tissue evidence="1">Shoot tissue taken approximately 20 cm above the soil surface</tissue>
    </source>
</reference>
<organism evidence="1">
    <name type="scientific">Arundo donax</name>
    <name type="common">Giant reed</name>
    <name type="synonym">Donax arundinaceus</name>
    <dbReference type="NCBI Taxonomy" id="35708"/>
    <lineage>
        <taxon>Eukaryota</taxon>
        <taxon>Viridiplantae</taxon>
        <taxon>Streptophyta</taxon>
        <taxon>Embryophyta</taxon>
        <taxon>Tracheophyta</taxon>
        <taxon>Spermatophyta</taxon>
        <taxon>Magnoliopsida</taxon>
        <taxon>Liliopsida</taxon>
        <taxon>Poales</taxon>
        <taxon>Poaceae</taxon>
        <taxon>PACMAD clade</taxon>
        <taxon>Arundinoideae</taxon>
        <taxon>Arundineae</taxon>
        <taxon>Arundo</taxon>
    </lineage>
</organism>